<gene>
    <name evidence="3" type="ORF">psyc5s11_15260</name>
</gene>
<dbReference type="PANTHER" id="PTHR33795:SF1">
    <property type="entry name" value="INSERTION ELEMENT IS150 PROTEIN INSJ"/>
    <property type="match status" value="1"/>
</dbReference>
<evidence type="ECO:0000313" key="3">
    <source>
        <dbReference type="EMBL" id="BCZ45459.1"/>
    </source>
</evidence>
<evidence type="ECO:0000256" key="1">
    <source>
        <dbReference type="ARBA" id="ARBA00038232"/>
    </source>
</evidence>
<dbReference type="InterPro" id="IPR055247">
    <property type="entry name" value="InsJ-like_HTH"/>
</dbReference>
<dbReference type="PANTHER" id="PTHR33795">
    <property type="entry name" value="INSERTION ELEMENT IS150 PROTEIN INSJ"/>
    <property type="match status" value="1"/>
</dbReference>
<comment type="similarity">
    <text evidence="1">Belongs to the IS150/IS1296 orfA family.</text>
</comment>
<sequence length="226" mass="26596">MPRKSKVISEVKVQVVEEYLTGVKSMAQIAYELQINYSTIQDWVIKFKLFGSKGLITENSNASYSSEIKRQAITDFNNDQGSLREICIRYNISSHSILRRWIKQHNCDKILESYHTKGAAIMNNGRKTTYEERVEIVAFCISNNDAYQATADKFKVSYQQVYTWVRKYKANGYEKLMDRRGKRKEADELTESEKFAAQFKLIEAENRRLKMENDFLKKLNEVERRR</sequence>
<reference evidence="4" key="1">
    <citation type="submission" date="2021-07" db="EMBL/GenBank/DDBJ databases">
        <title>Complete genome sequencing of a Clostridium isolate.</title>
        <authorList>
            <person name="Ueki A."/>
            <person name="Tonouchi A."/>
        </authorList>
    </citation>
    <scope>NUCLEOTIDE SEQUENCE [LARGE SCALE GENOMIC DNA]</scope>
    <source>
        <strain evidence="4">C5S11</strain>
    </source>
</reference>
<evidence type="ECO:0000259" key="2">
    <source>
        <dbReference type="Pfam" id="PF13518"/>
    </source>
</evidence>
<protein>
    <submittedName>
        <fullName evidence="3">Transposase</fullName>
    </submittedName>
</protein>
<name>A0ABN6ITD6_9CLOT</name>
<dbReference type="Gene3D" id="1.10.10.10">
    <property type="entry name" value="Winged helix-like DNA-binding domain superfamily/Winged helix DNA-binding domain"/>
    <property type="match status" value="2"/>
</dbReference>
<keyword evidence="4" id="KW-1185">Reference proteome</keyword>
<dbReference type="EMBL" id="AP024849">
    <property type="protein sequence ID" value="BCZ45459.1"/>
    <property type="molecule type" value="Genomic_DNA"/>
</dbReference>
<dbReference type="SUPFAM" id="SSF48295">
    <property type="entry name" value="TrpR-like"/>
    <property type="match status" value="2"/>
</dbReference>
<feature type="domain" description="Insertion element IS150 protein InsJ-like helix-turn-helix" evidence="2">
    <location>
        <begin position="132"/>
        <end position="184"/>
    </location>
</feature>
<dbReference type="RefSeq" id="WP_224037056.1">
    <property type="nucleotide sequence ID" value="NZ_AP024849.1"/>
</dbReference>
<proteinExistence type="inferred from homology"/>
<accession>A0ABN6ITD6</accession>
<dbReference type="InterPro" id="IPR010921">
    <property type="entry name" value="Trp_repressor/repl_initiator"/>
</dbReference>
<dbReference type="SUPFAM" id="SSF46689">
    <property type="entry name" value="Homeodomain-like"/>
    <property type="match status" value="1"/>
</dbReference>
<dbReference type="InterPro" id="IPR052057">
    <property type="entry name" value="IS150/IS1296_orfA-like"/>
</dbReference>
<feature type="domain" description="Insertion element IS150 protein InsJ-like helix-turn-helix" evidence="2">
    <location>
        <begin position="12"/>
        <end position="56"/>
    </location>
</feature>
<evidence type="ECO:0000313" key="4">
    <source>
        <dbReference type="Proteomes" id="UP000824633"/>
    </source>
</evidence>
<dbReference type="Pfam" id="PF13518">
    <property type="entry name" value="HTH_28"/>
    <property type="match status" value="2"/>
</dbReference>
<dbReference type="InterPro" id="IPR036388">
    <property type="entry name" value="WH-like_DNA-bd_sf"/>
</dbReference>
<dbReference type="Proteomes" id="UP000824633">
    <property type="component" value="Chromosome"/>
</dbReference>
<dbReference type="InterPro" id="IPR009057">
    <property type="entry name" value="Homeodomain-like_sf"/>
</dbReference>
<organism evidence="3 4">
    <name type="scientific">Clostridium gelidum</name>
    <dbReference type="NCBI Taxonomy" id="704125"/>
    <lineage>
        <taxon>Bacteria</taxon>
        <taxon>Bacillati</taxon>
        <taxon>Bacillota</taxon>
        <taxon>Clostridia</taxon>
        <taxon>Eubacteriales</taxon>
        <taxon>Clostridiaceae</taxon>
        <taxon>Clostridium</taxon>
    </lineage>
</organism>